<evidence type="ECO:0000313" key="1">
    <source>
        <dbReference type="EMBL" id="AUD78507.1"/>
    </source>
</evidence>
<gene>
    <name evidence="1" type="ORF">CW740_04255</name>
</gene>
<dbReference type="RefSeq" id="WP_106646375.1">
    <property type="nucleotide sequence ID" value="NZ_BMGO01000002.1"/>
</dbReference>
<sequence length="928" mass="106977">MKIKRTIKIISKKIIKSFKRVLIFFLPRKIIDYLKRVEKVIILALKKFLYLTANSFRNLTWKKNSILFNGDEYTSYPFTISNKKSKQFIFNNLLPGDYELTVSHNDKYLHSKRNSFYVSLDFTTNGYSASKFLKQNLSKRESRTNLPFDYLGHGRFIDGIYKQTVLLKLQEDIKHLKVNFRSQFDRSININEVILRDVSPLSIDEKIKEKLKHLPSSVLVYGDININTIDGSSIWLTSLVNILSKFTHVILLSKDNIRTESNVLKNINLKNVTTLFPSDFRHYRPFSIEKAVEALRMLDNETPVITGLVTRGVELALEVQKDKYFCSRRYVYVTDFYLPNPEGIILKQASNTLEELLFNTDYLLYQTKEIERELKKFVINNKSIETIYLPPTVDLPNSSKKSSIEIDSVNNDVITIGYAGKIQPNWGVLELIEEVRGLISKGINIELHIASGKISNGDGSYPGFKQIVSSMIKKEAFIKFYNSLSRNAAQDLISKMDYVWCYRPASFENSTLEVSTKLIEAVAAGHKAICYPSDINKQLLGEEYPFFIQDCSKLGQLLSFNTEYSGDILMNKILQEYSFDSVANSIKGSFTVHPQYEQKVLFAGNDLKFISPFISNLKKHGVKTLIDSWDWGSHSDLGSVQKKMDWADIIFCEWGLANAVWYSNNNHSQKPLYVRIHAQEVREKARKFAKNINFNNVTKFIFVSETIRDKAIELYNWPINKTCIIPNFIEPAPFDNKSFDDEIKLGMVGIVPKTKRLDRAIDLLEQLLNQGLQASLHIKGHRPENLEFMHAPGRANELEYYYALYDRIENNPILKDNIHYYGWGNDVPLWYRNINVILSPSDNESFHYALADGVVAGALPFVWAWEGVEKIYPSDWVTSGEVDDLINRFNNHNRQKCINNRNELLARYGKEKIFSELESILFGKPSSV</sequence>
<proteinExistence type="predicted"/>
<dbReference type="OrthoDB" id="8756565at2"/>
<dbReference type="Gene3D" id="3.40.50.2000">
    <property type="entry name" value="Glycogen Phosphorylase B"/>
    <property type="match status" value="4"/>
</dbReference>
<dbReference type="AlphaFoldDB" id="A0A2K9AAQ3"/>
<dbReference type="KEGG" id="kpd:CW740_04255"/>
<accession>A0A2K9AAQ3</accession>
<protein>
    <submittedName>
        <fullName evidence="1">Uncharacterized protein</fullName>
    </submittedName>
</protein>
<name>A0A2K9AAQ3_9GAMM</name>
<keyword evidence="2" id="KW-1185">Reference proteome</keyword>
<dbReference type="PANTHER" id="PTHR12526">
    <property type="entry name" value="GLYCOSYLTRANSFERASE"/>
    <property type="match status" value="1"/>
</dbReference>
<dbReference type="PANTHER" id="PTHR12526:SF630">
    <property type="entry name" value="GLYCOSYLTRANSFERASE"/>
    <property type="match status" value="1"/>
</dbReference>
<dbReference type="SUPFAM" id="SSF53756">
    <property type="entry name" value="UDP-Glycosyltransferase/glycogen phosphorylase"/>
    <property type="match status" value="2"/>
</dbReference>
<dbReference type="EMBL" id="CP025120">
    <property type="protein sequence ID" value="AUD78507.1"/>
    <property type="molecule type" value="Genomic_DNA"/>
</dbReference>
<dbReference type="Proteomes" id="UP000232693">
    <property type="component" value="Chromosome"/>
</dbReference>
<evidence type="ECO:0000313" key="2">
    <source>
        <dbReference type="Proteomes" id="UP000232693"/>
    </source>
</evidence>
<organism evidence="1 2">
    <name type="scientific">Kangiella profundi</name>
    <dbReference type="NCBI Taxonomy" id="1561924"/>
    <lineage>
        <taxon>Bacteria</taxon>
        <taxon>Pseudomonadati</taxon>
        <taxon>Pseudomonadota</taxon>
        <taxon>Gammaproteobacteria</taxon>
        <taxon>Kangiellales</taxon>
        <taxon>Kangiellaceae</taxon>
        <taxon>Kangiella</taxon>
    </lineage>
</organism>
<reference evidence="1 2" key="1">
    <citation type="submission" date="2017-12" db="EMBL/GenBank/DDBJ databases">
        <title>Kangiella profundi FT102 completed genome.</title>
        <authorList>
            <person name="Xu J."/>
            <person name="Wang J."/>
            <person name="Lu Y."/>
        </authorList>
    </citation>
    <scope>NUCLEOTIDE SEQUENCE [LARGE SCALE GENOMIC DNA]</scope>
    <source>
        <strain evidence="1 2">FT102</strain>
    </source>
</reference>